<evidence type="ECO:0000313" key="2">
    <source>
        <dbReference type="EMBL" id="CAL6116962.1"/>
    </source>
</evidence>
<dbReference type="EMBL" id="CAXDID020001135">
    <property type="protein sequence ID" value="CAL6116962.1"/>
    <property type="molecule type" value="Genomic_DNA"/>
</dbReference>
<dbReference type="Proteomes" id="UP001642409">
    <property type="component" value="Unassembled WGS sequence"/>
</dbReference>
<comment type="caution">
    <text evidence="1">The sequence shown here is derived from an EMBL/GenBank/DDBJ whole genome shotgun (WGS) entry which is preliminary data.</text>
</comment>
<sequence>MLAASQVTLFSTCLTTCMELFCATTWQSNWLTRSNWVLLLPKTITYCSCSGAFVFSTYPVTQFRWTAPQMFPIWFQFPTRSSFFKNISVFFKNIQPTESFTPVPSTNSREQLQAFKSFETACPSTKTFQASDPSSLFKNVDLQFSVLLQFATTITDWSKRNQDLKPLSLQLKLQNSIPTTPVPLRSVPPTKVAFDIFELRTPSTALSLRPIVSSVVPYNKYGSTVGKKSMYCCQQFEYMYSMPSPVYHP</sequence>
<dbReference type="AlphaFoldDB" id="A0AA86U2Y5"/>
<reference evidence="1" key="1">
    <citation type="submission" date="2023-06" db="EMBL/GenBank/DDBJ databases">
        <authorList>
            <person name="Kurt Z."/>
        </authorList>
    </citation>
    <scope>NUCLEOTIDE SEQUENCE</scope>
</reference>
<proteinExistence type="predicted"/>
<reference evidence="2 3" key="2">
    <citation type="submission" date="2024-07" db="EMBL/GenBank/DDBJ databases">
        <authorList>
            <person name="Akdeniz Z."/>
        </authorList>
    </citation>
    <scope>NUCLEOTIDE SEQUENCE [LARGE SCALE GENOMIC DNA]</scope>
</reference>
<keyword evidence="3" id="KW-1185">Reference proteome</keyword>
<gene>
    <name evidence="1" type="ORF">HINF_LOCUS23822</name>
    <name evidence="2" type="ORF">HINF_LOCUS79263</name>
</gene>
<evidence type="ECO:0000313" key="1">
    <source>
        <dbReference type="EMBL" id="CAI9936177.1"/>
    </source>
</evidence>
<accession>A0AA86U2Y5</accession>
<dbReference type="EMBL" id="CATOUU010000633">
    <property type="protein sequence ID" value="CAI9936177.1"/>
    <property type="molecule type" value="Genomic_DNA"/>
</dbReference>
<organism evidence="1">
    <name type="scientific">Hexamita inflata</name>
    <dbReference type="NCBI Taxonomy" id="28002"/>
    <lineage>
        <taxon>Eukaryota</taxon>
        <taxon>Metamonada</taxon>
        <taxon>Diplomonadida</taxon>
        <taxon>Hexamitidae</taxon>
        <taxon>Hexamitinae</taxon>
        <taxon>Hexamita</taxon>
    </lineage>
</organism>
<evidence type="ECO:0000313" key="3">
    <source>
        <dbReference type="Proteomes" id="UP001642409"/>
    </source>
</evidence>
<name>A0AA86U2Y5_9EUKA</name>
<protein>
    <submittedName>
        <fullName evidence="2">Hypothetical_protein</fullName>
    </submittedName>
</protein>